<accession>A0A6G7VCW3</accession>
<dbReference type="KEGG" id="cjap:GWK36_07120"/>
<keyword evidence="2" id="KW-1185">Reference proteome</keyword>
<dbReference type="EMBL" id="CP048029">
    <property type="protein sequence ID" value="QIK37792.1"/>
    <property type="molecule type" value="Genomic_DNA"/>
</dbReference>
<dbReference type="RefSeq" id="WP_166270555.1">
    <property type="nucleotide sequence ID" value="NZ_CP048029.1"/>
</dbReference>
<evidence type="ECO:0000313" key="2">
    <source>
        <dbReference type="Proteomes" id="UP000502699"/>
    </source>
</evidence>
<sequence>MTEPPIDLALALRRATASIHAEVERLDLMASLVSEGVTLEDYRRYLRVIASIHAPIEEMLYSQIDDAIRTRLGLRPKLPALIEDLREQGLLWRPHQIGVIPPPLLPVDLSYAIGGLYVVEGSTLGGHTIARHLRRRLGDTVGGTRLLDFHGLQTAAAWRIFTTGLNESAAEGLLVPERVIAGALEIFSHIYRCLELVKLQP</sequence>
<dbReference type="Pfam" id="PF01126">
    <property type="entry name" value="Heme_oxygenase"/>
    <property type="match status" value="1"/>
</dbReference>
<name>A0A6G7VCW3_9GAMM</name>
<dbReference type="SUPFAM" id="SSF48613">
    <property type="entry name" value="Heme oxygenase-like"/>
    <property type="match status" value="1"/>
</dbReference>
<dbReference type="CDD" id="cd19166">
    <property type="entry name" value="HemeO-bac"/>
    <property type="match status" value="1"/>
</dbReference>
<dbReference type="AlphaFoldDB" id="A0A6G7VCW3"/>
<reference evidence="2" key="1">
    <citation type="submission" date="2020-01" db="EMBL/GenBank/DDBJ databases">
        <title>Caldichromatium gen. nov., sp. nov., a thermophilic purple sulfur bacterium member of the family Chromatiaceae isolated from Nakabusa hot spring, Japan.</title>
        <authorList>
            <person name="Saini M.K."/>
            <person name="Hanada S."/>
            <person name="Tank M."/>
        </authorList>
    </citation>
    <scope>NUCLEOTIDE SEQUENCE [LARGE SCALE GENOMIC DNA]</scope>
    <source>
        <strain evidence="2">No.7</strain>
    </source>
</reference>
<organism evidence="1 2">
    <name type="scientific">Caldichromatium japonicum</name>
    <dbReference type="NCBI Taxonomy" id="2699430"/>
    <lineage>
        <taxon>Bacteria</taxon>
        <taxon>Pseudomonadati</taxon>
        <taxon>Pseudomonadota</taxon>
        <taxon>Gammaproteobacteria</taxon>
        <taxon>Chromatiales</taxon>
        <taxon>Chromatiaceae</taxon>
        <taxon>Caldichromatium</taxon>
    </lineage>
</organism>
<dbReference type="InterPro" id="IPR016053">
    <property type="entry name" value="Haem_Oase-like"/>
</dbReference>
<dbReference type="GO" id="GO:0004392">
    <property type="term" value="F:heme oxygenase (decyclizing) activity"/>
    <property type="evidence" value="ECO:0007669"/>
    <property type="project" value="InterPro"/>
</dbReference>
<dbReference type="InterPro" id="IPR016084">
    <property type="entry name" value="Haem_Oase-like_multi-hlx"/>
</dbReference>
<protein>
    <submittedName>
        <fullName evidence="1">Biliverdin-producing heme oxygenase</fullName>
    </submittedName>
</protein>
<dbReference type="Proteomes" id="UP000502699">
    <property type="component" value="Chromosome"/>
</dbReference>
<dbReference type="GO" id="GO:0006788">
    <property type="term" value="P:heme oxidation"/>
    <property type="evidence" value="ECO:0007669"/>
    <property type="project" value="InterPro"/>
</dbReference>
<gene>
    <name evidence="1" type="ORF">GWK36_07120</name>
</gene>
<evidence type="ECO:0000313" key="1">
    <source>
        <dbReference type="EMBL" id="QIK37792.1"/>
    </source>
</evidence>
<dbReference type="Gene3D" id="1.20.910.10">
    <property type="entry name" value="Heme oxygenase-like"/>
    <property type="match status" value="1"/>
</dbReference>
<proteinExistence type="predicted"/>